<evidence type="ECO:0000256" key="1">
    <source>
        <dbReference type="SAM" id="Coils"/>
    </source>
</evidence>
<accession>A0A1J7BTD9</accession>
<feature type="coiled-coil region" evidence="1">
    <location>
        <begin position="37"/>
        <end position="100"/>
    </location>
</feature>
<name>A0A1J7BTD9_FLAJO</name>
<keyword evidence="1" id="KW-0175">Coiled coil</keyword>
<comment type="caution">
    <text evidence="2">The sequence shown here is derived from an EMBL/GenBank/DDBJ whole genome shotgun (WGS) entry which is preliminary data.</text>
</comment>
<evidence type="ECO:0000313" key="2">
    <source>
        <dbReference type="EMBL" id="OIV41966.1"/>
    </source>
</evidence>
<dbReference type="Proteomes" id="UP000182826">
    <property type="component" value="Unassembled WGS sequence"/>
</dbReference>
<dbReference type="OrthoDB" id="1466811at2"/>
<gene>
    <name evidence="2" type="ORF">BKM63_09930</name>
</gene>
<dbReference type="RefSeq" id="WP_071636457.1">
    <property type="nucleotide sequence ID" value="NZ_MLFK01000006.1"/>
</dbReference>
<dbReference type="AlphaFoldDB" id="A0A1J7BTD9"/>
<dbReference type="EMBL" id="MLFK01000006">
    <property type="protein sequence ID" value="OIV41966.1"/>
    <property type="molecule type" value="Genomic_DNA"/>
</dbReference>
<evidence type="ECO:0000313" key="3">
    <source>
        <dbReference type="Proteomes" id="UP000182826"/>
    </source>
</evidence>
<organism evidence="2 3">
    <name type="scientific">Flavobacterium johnsoniae</name>
    <name type="common">Cytophaga johnsonae</name>
    <dbReference type="NCBI Taxonomy" id="986"/>
    <lineage>
        <taxon>Bacteria</taxon>
        <taxon>Pseudomonadati</taxon>
        <taxon>Bacteroidota</taxon>
        <taxon>Flavobacteriia</taxon>
        <taxon>Flavobacteriales</taxon>
        <taxon>Flavobacteriaceae</taxon>
        <taxon>Flavobacterium</taxon>
    </lineage>
</organism>
<evidence type="ECO:0008006" key="4">
    <source>
        <dbReference type="Google" id="ProtNLM"/>
    </source>
</evidence>
<protein>
    <recommendedName>
        <fullName evidence="4">Outer membrane protein beta-barrel domain-containing protein</fullName>
    </recommendedName>
</protein>
<reference evidence="2 3" key="1">
    <citation type="submission" date="2016-10" db="EMBL/GenBank/DDBJ databases">
        <title>Draft Genome Sequence of Rhizobacteria Flavobacterium johnsoniae CI04.</title>
        <authorList>
            <person name="Bravo J.I."/>
            <person name="Lozano G.L."/>
            <person name="Handelsman J."/>
        </authorList>
    </citation>
    <scope>NUCLEOTIDE SEQUENCE [LARGE SCALE GENOMIC DNA]</scope>
    <source>
        <strain evidence="2 3">CI04</strain>
    </source>
</reference>
<sequence length="363" mass="41816">MKNFTIYLFLLVFLFVTKMVGQETFENKAKSIAVNIEKITNEEKAALKKEVDEVNNQLVEGVISKEEAEKKKKEFAEKRARNIENRVAIEQEKLEKLVQEKVDGKINYDKEKGGTILLIGGGNDSIRPHQTEIKIPAMKVYDGQDDKVKRESKRTTSQFVFAMGLNSTMADGKLQDSNYNFIGSHFYEWGLTFNSRILEHNNLLHAKYGLSLMYNNLRPTDNRSFVVNGEQTDLVTNPINLKESRFRNVYLVAPVHLEFDFSKDGNYEGKSYYRTHKGFRMGFGGYAGINVKSKQILKFEDNDYKTTQKTKGDFNVNNFVYGLSSYIGYKEISLYLKYDLNPIFKSNTVDENNISLGIRFDFN</sequence>
<keyword evidence="3" id="KW-1185">Reference proteome</keyword>
<proteinExistence type="predicted"/>